<evidence type="ECO:0000259" key="2">
    <source>
        <dbReference type="Pfam" id="PF10680"/>
    </source>
</evidence>
<accession>A0A1G4JG75</accession>
<organism evidence="3 4">
    <name type="scientific">Lachancea meyersii CBS 8951</name>
    <dbReference type="NCBI Taxonomy" id="1266667"/>
    <lineage>
        <taxon>Eukaryota</taxon>
        <taxon>Fungi</taxon>
        <taxon>Dikarya</taxon>
        <taxon>Ascomycota</taxon>
        <taxon>Saccharomycotina</taxon>
        <taxon>Saccharomycetes</taxon>
        <taxon>Saccharomycetales</taxon>
        <taxon>Saccharomycetaceae</taxon>
        <taxon>Lachancea</taxon>
    </lineage>
</organism>
<sequence length="375" mass="42297">MSSSSDNDSTPPAASGNSENPSAQNINREVLKEANELLESLEHSHRNDLALHLYSTYLLKTVLKAANRKKFALETHTLIKTQIKDNWTSWPNPSTVIDPKIDTIFEDVNGTRATVPKPLKPGELSPEALLHGSKMLQGELDAVWQQSLTKMASDGGITLDIDKMNISEGVSTAIMQKIDHFFKGVHASVASTNKLKIAQTSGSSQLKISEHQPNGKPLDMNRKIKLDYRDIIMRGCQMGEEMDDVYMKGLELFGDIPSKYRSEDFKLSKKELTKYSARLRASNQDRELHLKSGTGYISAEQLLHQNILPFEKKIKLRSILYKHRDRSLDEKAYLHLESFAKAKLLGMGQDNDYGINDCVVPIRRSRSRYVSKKLR</sequence>
<reference evidence="4" key="1">
    <citation type="submission" date="2016-03" db="EMBL/GenBank/DDBJ databases">
        <authorList>
            <person name="Devillers Hugo."/>
        </authorList>
    </citation>
    <scope>NUCLEOTIDE SEQUENCE [LARGE SCALE GENOMIC DNA]</scope>
</reference>
<dbReference type="AlphaFoldDB" id="A0A1G4JG75"/>
<dbReference type="Pfam" id="PF10680">
    <property type="entry name" value="RRN9"/>
    <property type="match status" value="1"/>
</dbReference>
<gene>
    <name evidence="3" type="ORF">LAME_0E01860G</name>
</gene>
<feature type="region of interest" description="Disordered" evidence="1">
    <location>
        <begin position="1"/>
        <end position="24"/>
    </location>
</feature>
<dbReference type="EMBL" id="LT598481">
    <property type="protein sequence ID" value="SCU88992.1"/>
    <property type="molecule type" value="Genomic_DNA"/>
</dbReference>
<evidence type="ECO:0000313" key="3">
    <source>
        <dbReference type="EMBL" id="SCU88992.1"/>
    </source>
</evidence>
<evidence type="ECO:0000256" key="1">
    <source>
        <dbReference type="SAM" id="MobiDB-lite"/>
    </source>
</evidence>
<proteinExistence type="predicted"/>
<keyword evidence="4" id="KW-1185">Reference proteome</keyword>
<dbReference type="InterPro" id="IPR019622">
    <property type="entry name" value="Rrn9_dom"/>
</dbReference>
<protein>
    <submittedName>
        <fullName evidence="3">LAME_0E01860g1_1</fullName>
    </submittedName>
</protein>
<dbReference type="Proteomes" id="UP000191144">
    <property type="component" value="Chromosome E"/>
</dbReference>
<feature type="domain" description="Rrn9" evidence="2">
    <location>
        <begin position="41"/>
        <end position="105"/>
    </location>
</feature>
<name>A0A1G4JG75_9SACH</name>
<evidence type="ECO:0000313" key="4">
    <source>
        <dbReference type="Proteomes" id="UP000191144"/>
    </source>
</evidence>
<dbReference type="OrthoDB" id="4068335at2759"/>